<proteinExistence type="predicted"/>
<name>A0A7S3JJQ5_9SPIT</name>
<dbReference type="AlphaFoldDB" id="A0A7S3JJQ5"/>
<organism evidence="2">
    <name type="scientific">Euplotes harpa</name>
    <dbReference type="NCBI Taxonomy" id="151035"/>
    <lineage>
        <taxon>Eukaryota</taxon>
        <taxon>Sar</taxon>
        <taxon>Alveolata</taxon>
        <taxon>Ciliophora</taxon>
        <taxon>Intramacronucleata</taxon>
        <taxon>Spirotrichea</taxon>
        <taxon>Hypotrichia</taxon>
        <taxon>Euplotida</taxon>
        <taxon>Euplotidae</taxon>
        <taxon>Euplotes</taxon>
    </lineage>
</organism>
<sequence length="155" mass="18125">MVCDKMFFAREVQEGYISKIEREEIRIKTGEQLIDALEKQYDRASGRVQKLVAEDRQLDIELKVFVEEKNAELKFMQENITEFQRENDELKKKADDLNDKAQSKIQEKDELFRDIEVVNKQIKALVKAKAALESRLDEISFTSGSRRGTNYSQSK</sequence>
<reference evidence="2" key="1">
    <citation type="submission" date="2021-01" db="EMBL/GenBank/DDBJ databases">
        <authorList>
            <person name="Corre E."/>
            <person name="Pelletier E."/>
            <person name="Niang G."/>
            <person name="Scheremetjew M."/>
            <person name="Finn R."/>
            <person name="Kale V."/>
            <person name="Holt S."/>
            <person name="Cochrane G."/>
            <person name="Meng A."/>
            <person name="Brown T."/>
            <person name="Cohen L."/>
        </authorList>
    </citation>
    <scope>NUCLEOTIDE SEQUENCE</scope>
    <source>
        <strain evidence="2">FSP1.4</strain>
    </source>
</reference>
<accession>A0A7S3JJQ5</accession>
<gene>
    <name evidence="2" type="ORF">EHAR0213_LOCUS14085</name>
</gene>
<evidence type="ECO:0000313" key="2">
    <source>
        <dbReference type="EMBL" id="CAE0355168.1"/>
    </source>
</evidence>
<keyword evidence="1" id="KW-0175">Coiled coil</keyword>
<evidence type="ECO:0000256" key="1">
    <source>
        <dbReference type="SAM" id="Coils"/>
    </source>
</evidence>
<feature type="coiled-coil region" evidence="1">
    <location>
        <begin position="20"/>
        <end position="135"/>
    </location>
</feature>
<protein>
    <submittedName>
        <fullName evidence="2">Uncharacterized protein</fullName>
    </submittedName>
</protein>
<dbReference type="EMBL" id="HBII01033958">
    <property type="protein sequence ID" value="CAE0355168.1"/>
    <property type="molecule type" value="Transcribed_RNA"/>
</dbReference>